<feature type="domain" description="PDEase" evidence="11">
    <location>
        <begin position="845"/>
        <end position="1174"/>
    </location>
</feature>
<dbReference type="EC" id="3.1.4.-" evidence="9"/>
<evidence type="ECO:0000259" key="11">
    <source>
        <dbReference type="PROSITE" id="PS51845"/>
    </source>
</evidence>
<dbReference type="STRING" id="7266.A0A3B0K0B8"/>
<comment type="function">
    <text evidence="5">Hydrolyzes the second messenger cAMP, which is a key regulator of many important physiological processes. Vital for female fertility. Required for learning/memory.</text>
</comment>
<dbReference type="PRINTS" id="PR00387">
    <property type="entry name" value="PDIESTERASE1"/>
</dbReference>
<feature type="compositionally biased region" description="Polar residues" evidence="10">
    <location>
        <begin position="480"/>
        <end position="498"/>
    </location>
</feature>
<dbReference type="FunFam" id="1.10.1300.10:FF:000001">
    <property type="entry name" value="Phosphodiesterase"/>
    <property type="match status" value="1"/>
</dbReference>
<dbReference type="GO" id="GO:0040040">
    <property type="term" value="P:thermosensory behavior"/>
    <property type="evidence" value="ECO:0007669"/>
    <property type="project" value="UniProtKB-ARBA"/>
</dbReference>
<comment type="similarity">
    <text evidence="9">Belongs to the cyclic nucleotide phosphodiesterase family.</text>
</comment>
<dbReference type="GO" id="GO:0008355">
    <property type="term" value="P:olfactory learning"/>
    <property type="evidence" value="ECO:0007669"/>
    <property type="project" value="UniProtKB-ARBA"/>
</dbReference>
<dbReference type="InterPro" id="IPR002073">
    <property type="entry name" value="PDEase_catalytic_dom"/>
</dbReference>
<evidence type="ECO:0000256" key="6">
    <source>
        <dbReference type="PIRSR" id="PIRSR623088-1"/>
    </source>
</evidence>
<dbReference type="InterPro" id="IPR023174">
    <property type="entry name" value="PDEase_CS"/>
</dbReference>
<feature type="compositionally biased region" description="Low complexity" evidence="10">
    <location>
        <begin position="419"/>
        <end position="444"/>
    </location>
</feature>
<feature type="region of interest" description="Disordered" evidence="10">
    <location>
        <begin position="1"/>
        <end position="38"/>
    </location>
</feature>
<evidence type="ECO:0000313" key="13">
    <source>
        <dbReference type="Proteomes" id="UP000268350"/>
    </source>
</evidence>
<dbReference type="GO" id="GO:0004114">
    <property type="term" value="F:3',5'-cyclic-nucleotide phosphodiesterase activity"/>
    <property type="evidence" value="ECO:0007669"/>
    <property type="project" value="InterPro"/>
</dbReference>
<dbReference type="GO" id="GO:0007619">
    <property type="term" value="P:courtship behavior"/>
    <property type="evidence" value="ECO:0007669"/>
    <property type="project" value="UniProtKB-ARBA"/>
</dbReference>
<dbReference type="GO" id="GO:0007615">
    <property type="term" value="P:anesthesia-resistant memory"/>
    <property type="evidence" value="ECO:0007669"/>
    <property type="project" value="UniProtKB-ARBA"/>
</dbReference>
<dbReference type="GO" id="GO:0001661">
    <property type="term" value="P:conditioned taste aversion"/>
    <property type="evidence" value="ECO:0007669"/>
    <property type="project" value="UniProtKB-ARBA"/>
</dbReference>
<protein>
    <recommendedName>
        <fullName evidence="9">Phosphodiesterase</fullName>
        <ecNumber evidence="9">3.1.4.-</ecNumber>
    </recommendedName>
</protein>
<feature type="compositionally biased region" description="Acidic residues" evidence="10">
    <location>
        <begin position="1198"/>
        <end position="1214"/>
    </location>
</feature>
<feature type="binding site" evidence="7">
    <location>
        <position position="1130"/>
    </location>
    <ligand>
        <name>AMP</name>
        <dbReference type="ChEBI" id="CHEBI:456215"/>
    </ligand>
</feature>
<dbReference type="OMA" id="PSTENPC"/>
<dbReference type="GO" id="GO:0046872">
    <property type="term" value="F:metal ion binding"/>
    <property type="evidence" value="ECO:0007669"/>
    <property type="project" value="UniProtKB-KW"/>
</dbReference>
<reference evidence="13" key="1">
    <citation type="submission" date="2018-01" db="EMBL/GenBank/DDBJ databases">
        <authorList>
            <person name="Alioto T."/>
            <person name="Alioto T."/>
        </authorList>
    </citation>
    <scope>NUCLEOTIDE SEQUENCE [LARGE SCALE GENOMIC DNA]</scope>
</reference>
<dbReference type="EMBL" id="OUUW01000003">
    <property type="protein sequence ID" value="SPP78451.1"/>
    <property type="molecule type" value="Genomic_DNA"/>
</dbReference>
<dbReference type="CDD" id="cd00077">
    <property type="entry name" value="HDc"/>
    <property type="match status" value="1"/>
</dbReference>
<feature type="compositionally biased region" description="Low complexity" evidence="10">
    <location>
        <begin position="526"/>
        <end position="541"/>
    </location>
</feature>
<dbReference type="InterPro" id="IPR036971">
    <property type="entry name" value="PDEase_catalytic_dom_sf"/>
</dbReference>
<feature type="compositionally biased region" description="Polar residues" evidence="10">
    <location>
        <begin position="542"/>
        <end position="553"/>
    </location>
</feature>
<dbReference type="GO" id="GO:0048675">
    <property type="term" value="P:axon extension"/>
    <property type="evidence" value="ECO:0007669"/>
    <property type="project" value="UniProtKB-ARBA"/>
</dbReference>
<evidence type="ECO:0000256" key="5">
    <source>
        <dbReference type="ARBA" id="ARBA00053071"/>
    </source>
</evidence>
<dbReference type="GO" id="GO:0046958">
    <property type="term" value="P:nonassociative learning"/>
    <property type="evidence" value="ECO:0007669"/>
    <property type="project" value="UniProtKB-ARBA"/>
</dbReference>
<keyword evidence="13" id="KW-1185">Reference proteome</keyword>
<feature type="active site" description="Proton donor" evidence="6">
    <location>
        <position position="921"/>
    </location>
</feature>
<sequence>MRLARLAQSFSFSKKAGQKGSDQPLAKHRISCSSNGNENGNGHSGTAAVGGNCNVNGLAASGGGGGGGAGGGGAGVGAGEGTGCTAGNGCGSGSKGQGKRKSKTRTKCFGGTVFRCCLPCRGGGSAAPATSPPQTPAQTPDEPKSNKNISDTADPQQQKCPHQSGVEQDEAKRRATKGDQSPSKEGGTRTGGVVEGDRQLISSESVLEAYTSVEKKHSLADTIGGTSVTTPISLKTLINDVDEDLEQQLSAADIAAASLASGLVARRAEPETLSDASVSPTAVVQQLGGPSSTTTAAAAGSLIQPVTSAAVTTAVTAPVNLLTSSPSSLYSSSTNPNPNPNPSQSQNQNPNQSQSQSQTQSRCSCQPQTSPLPHIKEEEESEQANSKQLSLSSQCTETLPPITIAGAGYCGSCESVHHSSATSSSTGPATAAGGAGSVSAGQATDYGSASTPSPRIKLKFRKPHKSCWSRIVLAPIGSTGNSSSATTVIGSNSNETLASSGGSTGNTTTNTQNSSSVSVAAHHRLTSSSASALASSHPSNSQLLPTSKMQAEQGSIGDLQKYHSRYLKNRRHTLANVRFDVENGQGARSPLEGGSPSAGLVLQNLPQRRESFLYRSDSDFEMSPKSMSRNSSIASERFKEQEASILIDRSHGEDLIVTPFAQILASLRSVRNNLLSLTNVPASNKRPAQSSSGRGGNASGVQLAQGDEAYTRLATDTIEELDWCLDQLETIQTHRSVSDMASLKFKRMLNKELSHFSESSRSGNQISEYICSTFLDKQQEFDLPSLRVDDNPEVASAAALINQQQYGAARARSPRGPPMSQISGVKRPLSHTNSFTGEKLPTFGVETPKENELGTLLGELDTWGIEIFKIGDWSCNRPLTCVAYTIFQSRELLTSLMIPPKTFLNFMTTLEDHYVKDNPFHNSLHAADVTQSTNVLLNTPALEGVFTPLEVGGALFAACIHDVDHPGLTNQFLVNSSSELALMYNDESVLENHHLAVAFKLLQNQGCDIFCNMQKKQRQTLRKMVIDIVLSTDMSKHMSLLADLKTMVETKKVAGSGVLLLDNYTDRIQVLENLVHCADLSNPTKPLPLYKRWVALLMEEFFLQGDKERESGMDISPMCDRHNATIEKSQVGFIDYIVHPLWETWADLVHPDAQDILDTLEENRDYYQSMIPPSPPPSAADDMPQDEKIRFQVTLEESDQENLAELEEECDDDSEGRADAGSSATIATAALGGGSGGGGGGGGVAPIAGDVQNQAQQGGI</sequence>
<keyword evidence="2 8" id="KW-0479">Metal-binding</keyword>
<dbReference type="GO" id="GO:0007623">
    <property type="term" value="P:circadian rhythm"/>
    <property type="evidence" value="ECO:0007669"/>
    <property type="project" value="UniProtKB-ARBA"/>
</dbReference>
<evidence type="ECO:0000256" key="9">
    <source>
        <dbReference type="RuleBase" id="RU363067"/>
    </source>
</evidence>
<dbReference type="GO" id="GO:0007268">
    <property type="term" value="P:chemical synaptic transmission"/>
    <property type="evidence" value="ECO:0007669"/>
    <property type="project" value="UniProtKB-ARBA"/>
</dbReference>
<dbReference type="Gene3D" id="1.10.1300.10">
    <property type="entry name" value="3'5'-cyclic nucleotide phosphodiesterase, catalytic domain"/>
    <property type="match status" value="1"/>
</dbReference>
<feature type="region of interest" description="Disordered" evidence="10">
    <location>
        <begin position="125"/>
        <end position="200"/>
    </location>
</feature>
<comment type="cofactor">
    <cofactor evidence="9">
        <name>a divalent metal cation</name>
        <dbReference type="ChEBI" id="CHEBI:60240"/>
    </cofactor>
    <text evidence="9">Binds 2 divalent metal cations per subunit. Site 1 may preferentially bind zinc ions, while site 2 has a preference for magnesium and/or manganese ions.</text>
</comment>
<evidence type="ECO:0000256" key="4">
    <source>
        <dbReference type="ARBA" id="ARBA00023149"/>
    </source>
</evidence>
<dbReference type="Pfam" id="PF00233">
    <property type="entry name" value="PDEase_I"/>
    <property type="match status" value="1"/>
</dbReference>
<feature type="binding site" evidence="7">
    <location>
        <begin position="921"/>
        <end position="925"/>
    </location>
    <ligand>
        <name>AMP</name>
        <dbReference type="ChEBI" id="CHEBI:456215"/>
    </ligand>
</feature>
<feature type="region of interest" description="Disordered" evidence="10">
    <location>
        <begin position="417"/>
        <end position="458"/>
    </location>
</feature>
<dbReference type="GO" id="GO:0007614">
    <property type="term" value="P:short-term memory"/>
    <property type="evidence" value="ECO:0007669"/>
    <property type="project" value="UniProtKB-ARBA"/>
</dbReference>
<feature type="compositionally biased region" description="Low complexity" evidence="10">
    <location>
        <begin position="499"/>
        <end position="516"/>
    </location>
</feature>
<feature type="compositionally biased region" description="Low complexity" evidence="10">
    <location>
        <begin position="326"/>
        <end position="371"/>
    </location>
</feature>
<name>A0A3B0K0B8_DROGU</name>
<dbReference type="GO" id="GO:0045202">
    <property type="term" value="C:synapse"/>
    <property type="evidence" value="ECO:0007669"/>
    <property type="project" value="GOC"/>
</dbReference>
<feature type="region of interest" description="Disordered" evidence="10">
    <location>
        <begin position="681"/>
        <end position="701"/>
    </location>
</feature>
<dbReference type="InterPro" id="IPR023088">
    <property type="entry name" value="PDEase"/>
</dbReference>
<dbReference type="SUPFAM" id="SSF109604">
    <property type="entry name" value="HD-domain/PDEase-like"/>
    <property type="match status" value="1"/>
</dbReference>
<dbReference type="Proteomes" id="UP000268350">
    <property type="component" value="Unassembled WGS sequence"/>
</dbReference>
<dbReference type="PROSITE" id="PS00126">
    <property type="entry name" value="PDEASE_I_1"/>
    <property type="match status" value="1"/>
</dbReference>
<evidence type="ECO:0000256" key="10">
    <source>
        <dbReference type="SAM" id="MobiDB-lite"/>
    </source>
</evidence>
<evidence type="ECO:0000256" key="8">
    <source>
        <dbReference type="PIRSR" id="PIRSR623088-3"/>
    </source>
</evidence>
<dbReference type="OrthoDB" id="189220at2759"/>
<feature type="binding site" evidence="8">
    <location>
        <position position="961"/>
    </location>
    <ligand>
        <name>Zn(2+)</name>
        <dbReference type="ChEBI" id="CHEBI:29105"/>
        <label>1</label>
    </ligand>
</feature>
<feature type="compositionally biased region" description="Low complexity" evidence="10">
    <location>
        <begin position="1219"/>
        <end position="1230"/>
    </location>
</feature>
<accession>A0A3B0K0B8</accession>
<feature type="binding site" evidence="8">
    <location>
        <position position="962"/>
    </location>
    <ligand>
        <name>Zn(2+)</name>
        <dbReference type="ChEBI" id="CHEBI:29105"/>
        <label>1</label>
    </ligand>
</feature>
<evidence type="ECO:0000256" key="3">
    <source>
        <dbReference type="ARBA" id="ARBA00022801"/>
    </source>
</evidence>
<dbReference type="InterPro" id="IPR003607">
    <property type="entry name" value="HD/PDEase_dom"/>
</dbReference>
<feature type="compositionally biased region" description="Polar residues" evidence="10">
    <location>
        <begin position="146"/>
        <end position="161"/>
    </location>
</feature>
<feature type="compositionally biased region" description="Gly residues" evidence="10">
    <location>
        <begin position="1231"/>
        <end position="1244"/>
    </location>
</feature>
<dbReference type="PROSITE" id="PS51845">
    <property type="entry name" value="PDEASE_I_2"/>
    <property type="match status" value="1"/>
</dbReference>
<feature type="binding site" evidence="7">
    <location>
        <position position="1079"/>
    </location>
    <ligand>
        <name>AMP</name>
        <dbReference type="ChEBI" id="CHEBI:456215"/>
    </ligand>
</feature>
<organism evidence="12 13">
    <name type="scientific">Drosophila guanche</name>
    <name type="common">Fruit fly</name>
    <dbReference type="NCBI Taxonomy" id="7266"/>
    <lineage>
        <taxon>Eukaryota</taxon>
        <taxon>Metazoa</taxon>
        <taxon>Ecdysozoa</taxon>
        <taxon>Arthropoda</taxon>
        <taxon>Hexapoda</taxon>
        <taxon>Insecta</taxon>
        <taxon>Pterygota</taxon>
        <taxon>Neoptera</taxon>
        <taxon>Endopterygota</taxon>
        <taxon>Diptera</taxon>
        <taxon>Brachycera</taxon>
        <taxon>Muscomorpha</taxon>
        <taxon>Ephydroidea</taxon>
        <taxon>Drosophilidae</taxon>
        <taxon>Drosophila</taxon>
        <taxon>Sophophora</taxon>
    </lineage>
</organism>
<feature type="binding site" evidence="7">
    <location>
        <position position="962"/>
    </location>
    <ligand>
        <name>AMP</name>
        <dbReference type="ChEBI" id="CHEBI:456215"/>
    </ligand>
</feature>
<evidence type="ECO:0000256" key="7">
    <source>
        <dbReference type="PIRSR" id="PIRSR623088-2"/>
    </source>
</evidence>
<dbReference type="GO" id="GO:0007165">
    <property type="term" value="P:signal transduction"/>
    <property type="evidence" value="ECO:0007669"/>
    <property type="project" value="InterPro"/>
</dbReference>
<feature type="region of interest" description="Disordered" evidence="10">
    <location>
        <begin position="808"/>
        <end position="829"/>
    </location>
</feature>
<feature type="region of interest" description="Disordered" evidence="10">
    <location>
        <begin position="326"/>
        <end position="392"/>
    </location>
</feature>
<feature type="binding site" evidence="8">
    <location>
        <position position="1079"/>
    </location>
    <ligand>
        <name>Zn(2+)</name>
        <dbReference type="ChEBI" id="CHEBI:29105"/>
        <label>1</label>
    </ligand>
</feature>
<dbReference type="AlphaFoldDB" id="A0A3B0K0B8"/>
<evidence type="ECO:0000256" key="1">
    <source>
        <dbReference type="ARBA" id="ARBA00011245"/>
    </source>
</evidence>
<keyword evidence="4" id="KW-0114">cAMP</keyword>
<feature type="region of interest" description="Disordered" evidence="10">
    <location>
        <begin position="480"/>
        <end position="555"/>
    </location>
</feature>
<gene>
    <name evidence="12" type="ORF">DGUA_6G011096</name>
</gene>
<dbReference type="InterPro" id="IPR040844">
    <property type="entry name" value="PDE4_UCR"/>
</dbReference>
<feature type="binding site" evidence="8">
    <location>
        <position position="925"/>
    </location>
    <ligand>
        <name>Zn(2+)</name>
        <dbReference type="ChEBI" id="CHEBI:29105"/>
        <label>1</label>
    </ligand>
</feature>
<feature type="binding site" evidence="8">
    <location>
        <position position="962"/>
    </location>
    <ligand>
        <name>Zn(2+)</name>
        <dbReference type="ChEBI" id="CHEBI:29105"/>
        <label>2</label>
    </ligand>
</feature>
<dbReference type="Pfam" id="PF18100">
    <property type="entry name" value="PDE4_UCR"/>
    <property type="match status" value="1"/>
</dbReference>
<feature type="region of interest" description="Disordered" evidence="10">
    <location>
        <begin position="1198"/>
        <end position="1260"/>
    </location>
</feature>
<proteinExistence type="inferred from homology"/>
<evidence type="ECO:0000256" key="2">
    <source>
        <dbReference type="ARBA" id="ARBA00022723"/>
    </source>
</evidence>
<dbReference type="PANTHER" id="PTHR11347">
    <property type="entry name" value="CYCLIC NUCLEOTIDE PHOSPHODIESTERASE"/>
    <property type="match status" value="1"/>
</dbReference>
<feature type="compositionally biased region" description="Polar residues" evidence="10">
    <location>
        <begin position="383"/>
        <end position="392"/>
    </location>
</feature>
<comment type="subunit">
    <text evidence="1">Monomer.</text>
</comment>
<evidence type="ECO:0000313" key="12">
    <source>
        <dbReference type="EMBL" id="SPP78451.1"/>
    </source>
</evidence>
<keyword evidence="3 9" id="KW-0378">Hydrolase</keyword>